<gene>
    <name evidence="3" type="ORF">V9T40_014863</name>
</gene>
<dbReference type="AlphaFoldDB" id="A0AAN9Y5W3"/>
<dbReference type="Proteomes" id="UP001367676">
    <property type="component" value="Unassembled WGS sequence"/>
</dbReference>
<comment type="caution">
    <text evidence="3">The sequence shown here is derived from an EMBL/GenBank/DDBJ whole genome shotgun (WGS) entry which is preliminary data.</text>
</comment>
<name>A0AAN9Y5W3_9HEMI</name>
<protein>
    <submittedName>
        <fullName evidence="3">Uncharacterized protein</fullName>
    </submittedName>
</protein>
<sequence length="258" mass="29330">MVRSAALVYTWVIVAPIAFAITTNYRDSYISAYMDFQTSTEPHVGVVYPEPPRTYGPPQPKPQPHYGPPGYPPAPPPQEYPISEYPLLDMMYHLPEKLEFLPKLITGFLGITKVLLKVVLLKIVLKLVVMFCLFFFLPKLEMLDMVTDMEPTTKPSVTASASANATAVTAATAATPLMDDEEERRLNRMAEFVLESIETKPFLKKYCDEEKHKVKCKLITLLSKLEKYTTEPIRNYWLRDSTKNDDNFHAISSRSEST</sequence>
<evidence type="ECO:0000313" key="4">
    <source>
        <dbReference type="Proteomes" id="UP001367676"/>
    </source>
</evidence>
<evidence type="ECO:0000256" key="2">
    <source>
        <dbReference type="SAM" id="Phobius"/>
    </source>
</evidence>
<evidence type="ECO:0000256" key="1">
    <source>
        <dbReference type="SAM" id="MobiDB-lite"/>
    </source>
</evidence>
<feature type="region of interest" description="Disordered" evidence="1">
    <location>
        <begin position="47"/>
        <end position="73"/>
    </location>
</feature>
<keyword evidence="4" id="KW-1185">Reference proteome</keyword>
<keyword evidence="2" id="KW-0812">Transmembrane</keyword>
<keyword evidence="2" id="KW-1133">Transmembrane helix</keyword>
<keyword evidence="2" id="KW-0472">Membrane</keyword>
<accession>A0AAN9Y5W3</accession>
<reference evidence="3 4" key="1">
    <citation type="submission" date="2024-03" db="EMBL/GenBank/DDBJ databases">
        <title>Adaptation during the transition from Ophiocordyceps entomopathogen to insect associate is accompanied by gene loss and intensified selection.</title>
        <authorList>
            <person name="Ward C.M."/>
            <person name="Onetto C.A."/>
            <person name="Borneman A.R."/>
        </authorList>
    </citation>
    <scope>NUCLEOTIDE SEQUENCE [LARGE SCALE GENOMIC DNA]</scope>
    <source>
        <strain evidence="3">AWRI1</strain>
        <tissue evidence="3">Single Adult Female</tissue>
    </source>
</reference>
<dbReference type="EMBL" id="JBBCAQ010000016">
    <property type="protein sequence ID" value="KAK7597907.1"/>
    <property type="molecule type" value="Genomic_DNA"/>
</dbReference>
<feature type="transmembrane region" description="Helical" evidence="2">
    <location>
        <begin position="114"/>
        <end position="137"/>
    </location>
</feature>
<feature type="compositionally biased region" description="Pro residues" evidence="1">
    <location>
        <begin position="49"/>
        <end position="73"/>
    </location>
</feature>
<organism evidence="3 4">
    <name type="scientific">Parthenolecanium corni</name>
    <dbReference type="NCBI Taxonomy" id="536013"/>
    <lineage>
        <taxon>Eukaryota</taxon>
        <taxon>Metazoa</taxon>
        <taxon>Ecdysozoa</taxon>
        <taxon>Arthropoda</taxon>
        <taxon>Hexapoda</taxon>
        <taxon>Insecta</taxon>
        <taxon>Pterygota</taxon>
        <taxon>Neoptera</taxon>
        <taxon>Paraneoptera</taxon>
        <taxon>Hemiptera</taxon>
        <taxon>Sternorrhyncha</taxon>
        <taxon>Coccoidea</taxon>
        <taxon>Coccidae</taxon>
        <taxon>Parthenolecanium</taxon>
    </lineage>
</organism>
<evidence type="ECO:0000313" key="3">
    <source>
        <dbReference type="EMBL" id="KAK7597907.1"/>
    </source>
</evidence>
<proteinExistence type="predicted"/>